<dbReference type="AlphaFoldDB" id="B2J2W7"/>
<dbReference type="Proteomes" id="UP000001191">
    <property type="component" value="Chromosome"/>
</dbReference>
<dbReference type="HOGENOM" id="CLU_116670_1_0_3"/>
<dbReference type="Gene3D" id="1.20.1220.20">
    <property type="entry name" value="Uncharcterised protein PF01724"/>
    <property type="match status" value="1"/>
</dbReference>
<evidence type="ECO:0008006" key="3">
    <source>
        <dbReference type="Google" id="ProtNLM"/>
    </source>
</evidence>
<protein>
    <recommendedName>
        <fullName evidence="3">DUF29 domain-containing protein</fullName>
    </recommendedName>
</protein>
<evidence type="ECO:0000313" key="2">
    <source>
        <dbReference type="Proteomes" id="UP000001191"/>
    </source>
</evidence>
<dbReference type="EMBL" id="CP001037">
    <property type="protein sequence ID" value="ACC82034.1"/>
    <property type="molecule type" value="Genomic_DNA"/>
</dbReference>
<dbReference type="eggNOG" id="COG2442">
    <property type="taxonomic scope" value="Bacteria"/>
</dbReference>
<dbReference type="OrthoDB" id="5769308at2"/>
<gene>
    <name evidence="1" type="ordered locus">Npun_F3644</name>
</gene>
<reference evidence="2" key="1">
    <citation type="submission" date="2008-04" db="EMBL/GenBank/DDBJ databases">
        <title>Complete sequence of chromosome of Nostoc punctiforme ATCC 29133.</title>
        <authorList>
            <consortium name="US DOE Joint Genome Institute"/>
            <person name="Copeland A."/>
            <person name="Lucas S."/>
            <person name="Lapidus A."/>
            <person name="Glavina del Rio T."/>
            <person name="Dalin E."/>
            <person name="Tice H."/>
            <person name="Pitluck S."/>
            <person name="Chain P."/>
            <person name="Malfatti S."/>
            <person name="Shin M."/>
            <person name="Vergez L."/>
            <person name="Schmutz J."/>
            <person name="Larimer F."/>
            <person name="Land M."/>
            <person name="Hauser L."/>
            <person name="Kyrpides N."/>
            <person name="Kim E."/>
            <person name="Meeks J.C."/>
            <person name="Elhai J."/>
            <person name="Campbell E.L."/>
            <person name="Thiel T."/>
            <person name="Longmire J."/>
            <person name="Potts M."/>
            <person name="Atlas R."/>
        </authorList>
    </citation>
    <scope>NUCLEOTIDE SEQUENCE [LARGE SCALE GENOMIC DNA]</scope>
    <source>
        <strain evidence="2">ATCC 29133 / PCC 73102</strain>
    </source>
</reference>
<name>B2J2W7_NOSP7</name>
<proteinExistence type="predicted"/>
<dbReference type="RefSeq" id="WP_012410005.1">
    <property type="nucleotide sequence ID" value="NC_010628.1"/>
</dbReference>
<dbReference type="STRING" id="63737.Npun_F3644"/>
<dbReference type="InterPro" id="IPR002636">
    <property type="entry name" value="DUF29"/>
</dbReference>
<reference evidence="1 2" key="2">
    <citation type="journal article" date="2013" name="Plant Physiol.">
        <title>A Nostoc punctiforme Sugar Transporter Necessary to Establish a Cyanobacterium-Plant Symbiosis.</title>
        <authorList>
            <person name="Ekman M."/>
            <person name="Picossi S."/>
            <person name="Campbell E.L."/>
            <person name="Meeks J.C."/>
            <person name="Flores E."/>
        </authorList>
    </citation>
    <scope>NUCLEOTIDE SEQUENCE [LARGE SCALE GENOMIC DNA]</scope>
    <source>
        <strain evidence="2">ATCC 29133 / PCC 73102</strain>
    </source>
</reference>
<dbReference type="Pfam" id="PF01724">
    <property type="entry name" value="DUF29"/>
    <property type="match status" value="1"/>
</dbReference>
<dbReference type="PANTHER" id="PTHR34235">
    <property type="entry name" value="SLR1203 PROTEIN-RELATED"/>
    <property type="match status" value="1"/>
</dbReference>
<keyword evidence="2" id="KW-1185">Reference proteome</keyword>
<dbReference type="EnsemblBacteria" id="ACC82034">
    <property type="protein sequence ID" value="ACC82034"/>
    <property type="gene ID" value="Npun_F3644"/>
</dbReference>
<dbReference type="KEGG" id="npu:Npun_F3644"/>
<evidence type="ECO:0000313" key="1">
    <source>
        <dbReference type="EMBL" id="ACC82034.1"/>
    </source>
</evidence>
<organism evidence="1 2">
    <name type="scientific">Nostoc punctiforme (strain ATCC 29133 / PCC 73102)</name>
    <dbReference type="NCBI Taxonomy" id="63737"/>
    <lineage>
        <taxon>Bacteria</taxon>
        <taxon>Bacillati</taxon>
        <taxon>Cyanobacteriota</taxon>
        <taxon>Cyanophyceae</taxon>
        <taxon>Nostocales</taxon>
        <taxon>Nostocaceae</taxon>
        <taxon>Nostoc</taxon>
    </lineage>
</organism>
<sequence>MVKPIIQSATQTLYNEDYYLWLRTTINQLRAGQFSAVDLDNLLEELETMGRREKRAIESLLIKLLQYLLKLKCWDEERERNLGHWKGEIRTFRREIKKALKDSLSLKPYILEIFDECYQDARKEASDAYGGKLRSKLLLDIFLSIPISSLEQILDENWFPEYNHNHYGKPD</sequence>
<accession>B2J2W7</accession>
<dbReference type="PhylomeDB" id="B2J2W7"/>
<dbReference type="PANTHER" id="PTHR34235:SF3">
    <property type="entry name" value="SLR1203 PROTEIN"/>
    <property type="match status" value="1"/>
</dbReference>